<comment type="caution">
    <text evidence="2">The sequence shown here is derived from an EMBL/GenBank/DDBJ whole genome shotgun (WGS) entry which is preliminary data.</text>
</comment>
<feature type="region of interest" description="Disordered" evidence="1">
    <location>
        <begin position="68"/>
        <end position="87"/>
    </location>
</feature>
<dbReference type="EMBL" id="LAZR01000256">
    <property type="protein sequence ID" value="KKN78885.1"/>
    <property type="molecule type" value="Genomic_DNA"/>
</dbReference>
<evidence type="ECO:0000313" key="2">
    <source>
        <dbReference type="EMBL" id="KKN78885.1"/>
    </source>
</evidence>
<sequence length="87" mass="9451">MGGLVNNAFRNITAIPRKTNVLPSNITTPQKAIDVARGKIEPSRGSLLSKPLEEQGRIRRPVGTLFGRGALKDNEEKKKARGSTLLT</sequence>
<protein>
    <submittedName>
        <fullName evidence="2">Uncharacterized protein</fullName>
    </submittedName>
</protein>
<proteinExistence type="predicted"/>
<dbReference type="AlphaFoldDB" id="A0A0F9TCC0"/>
<accession>A0A0F9TCC0</accession>
<name>A0A0F9TCC0_9ZZZZ</name>
<gene>
    <name evidence="2" type="ORF">LCGC14_0346570</name>
</gene>
<evidence type="ECO:0000256" key="1">
    <source>
        <dbReference type="SAM" id="MobiDB-lite"/>
    </source>
</evidence>
<reference evidence="2" key="1">
    <citation type="journal article" date="2015" name="Nature">
        <title>Complex archaea that bridge the gap between prokaryotes and eukaryotes.</title>
        <authorList>
            <person name="Spang A."/>
            <person name="Saw J.H."/>
            <person name="Jorgensen S.L."/>
            <person name="Zaremba-Niedzwiedzka K."/>
            <person name="Martijn J."/>
            <person name="Lind A.E."/>
            <person name="van Eijk R."/>
            <person name="Schleper C."/>
            <person name="Guy L."/>
            <person name="Ettema T.J."/>
        </authorList>
    </citation>
    <scope>NUCLEOTIDE SEQUENCE</scope>
</reference>
<organism evidence="2">
    <name type="scientific">marine sediment metagenome</name>
    <dbReference type="NCBI Taxonomy" id="412755"/>
    <lineage>
        <taxon>unclassified sequences</taxon>
        <taxon>metagenomes</taxon>
        <taxon>ecological metagenomes</taxon>
    </lineage>
</organism>